<reference evidence="2 3" key="1">
    <citation type="submission" date="2017-09" db="EMBL/GenBank/DDBJ databases">
        <title>The Catabolism of 3,6-Dichlorosalicylic acid is Initiated by the Cytochrome P450 Monooxygenase DsmABC in Rhizorhabdus dicambivorans Ndbn-20.</title>
        <authorList>
            <person name="Na L."/>
        </authorList>
    </citation>
    <scope>NUCLEOTIDE SEQUENCE [LARGE SCALE GENOMIC DNA]</scope>
    <source>
        <strain evidence="2 3">Ndbn-20m</strain>
    </source>
</reference>
<protein>
    <submittedName>
        <fullName evidence="2">CinA family protein</fullName>
    </submittedName>
</protein>
<dbReference type="OrthoDB" id="9801454at2"/>
<name>A0A2A4G2F9_9SPHN</name>
<organism evidence="2 3">
    <name type="scientific">Rhizorhabdus dicambivorans</name>
    <dbReference type="NCBI Taxonomy" id="1850238"/>
    <lineage>
        <taxon>Bacteria</taxon>
        <taxon>Pseudomonadati</taxon>
        <taxon>Pseudomonadota</taxon>
        <taxon>Alphaproteobacteria</taxon>
        <taxon>Sphingomonadales</taxon>
        <taxon>Sphingomonadaceae</taxon>
        <taxon>Rhizorhabdus</taxon>
    </lineage>
</organism>
<feature type="domain" description="CinA C-terminal" evidence="1">
    <location>
        <begin position="26"/>
        <end position="177"/>
    </location>
</feature>
<dbReference type="NCBIfam" id="TIGR00199">
    <property type="entry name" value="PncC_domain"/>
    <property type="match status" value="1"/>
</dbReference>
<dbReference type="AlphaFoldDB" id="A0A2A4G2F9"/>
<evidence type="ECO:0000313" key="2">
    <source>
        <dbReference type="EMBL" id="PCE43920.1"/>
    </source>
</evidence>
<gene>
    <name evidence="2" type="ORF">COO09_03080</name>
</gene>
<proteinExistence type="predicted"/>
<dbReference type="Pfam" id="PF02464">
    <property type="entry name" value="CinA"/>
    <property type="match status" value="1"/>
</dbReference>
<dbReference type="Gene3D" id="3.90.950.20">
    <property type="entry name" value="CinA-like"/>
    <property type="match status" value="1"/>
</dbReference>
<dbReference type="Proteomes" id="UP000218934">
    <property type="component" value="Unassembled WGS sequence"/>
</dbReference>
<keyword evidence="3" id="KW-1185">Reference proteome</keyword>
<evidence type="ECO:0000259" key="1">
    <source>
        <dbReference type="Pfam" id="PF02464"/>
    </source>
</evidence>
<dbReference type="KEGG" id="rdi:CMV14_21070"/>
<dbReference type="InterPro" id="IPR008136">
    <property type="entry name" value="CinA_C"/>
</dbReference>
<dbReference type="InterPro" id="IPR036653">
    <property type="entry name" value="CinA-like_C"/>
</dbReference>
<sequence length="182" mass="18897">MASPPWESKPAMTETLSATLPDDVEALTHGVLERAVAAKLSLVTAESCTGGLLASLLTDVEGSSHVFERGFVTYSEEAKCELLGLSQAMIDECGAVSEEVARAMALGALAGSHGDIALAITGFAGPGAPGDEPGLIHFACARRDGPIAHREVHLGPLDRGPARIACIRIALEMLDEAITRIP</sequence>
<dbReference type="SUPFAM" id="SSF142433">
    <property type="entry name" value="CinA-like"/>
    <property type="match status" value="1"/>
</dbReference>
<dbReference type="EMBL" id="NWUF01000002">
    <property type="protein sequence ID" value="PCE43920.1"/>
    <property type="molecule type" value="Genomic_DNA"/>
</dbReference>
<comment type="caution">
    <text evidence="2">The sequence shown here is derived from an EMBL/GenBank/DDBJ whole genome shotgun (WGS) entry which is preliminary data.</text>
</comment>
<evidence type="ECO:0000313" key="3">
    <source>
        <dbReference type="Proteomes" id="UP000218934"/>
    </source>
</evidence>
<accession>A0A2A4G2F9</accession>